<evidence type="ECO:0000256" key="1">
    <source>
        <dbReference type="SAM" id="Phobius"/>
    </source>
</evidence>
<evidence type="ECO:0000313" key="2">
    <source>
        <dbReference type="EMBL" id="GAG57739.1"/>
    </source>
</evidence>
<organism evidence="2">
    <name type="scientific">marine sediment metagenome</name>
    <dbReference type="NCBI Taxonomy" id="412755"/>
    <lineage>
        <taxon>unclassified sequences</taxon>
        <taxon>metagenomes</taxon>
        <taxon>ecological metagenomes</taxon>
    </lineage>
</organism>
<gene>
    <name evidence="2" type="ORF">S01H4_06884</name>
</gene>
<keyword evidence="1" id="KW-0812">Transmembrane</keyword>
<proteinExistence type="predicted"/>
<comment type="caution">
    <text evidence="2">The sequence shown here is derived from an EMBL/GenBank/DDBJ whole genome shotgun (WGS) entry which is preliminary data.</text>
</comment>
<name>X0YN79_9ZZZZ</name>
<dbReference type="EMBL" id="BART01002186">
    <property type="protein sequence ID" value="GAG57739.1"/>
    <property type="molecule type" value="Genomic_DNA"/>
</dbReference>
<reference evidence="2" key="1">
    <citation type="journal article" date="2014" name="Front. Microbiol.">
        <title>High frequency of phylogenetically diverse reductive dehalogenase-homologous genes in deep subseafloor sedimentary metagenomes.</title>
        <authorList>
            <person name="Kawai M."/>
            <person name="Futagami T."/>
            <person name="Toyoda A."/>
            <person name="Takaki Y."/>
            <person name="Nishi S."/>
            <person name="Hori S."/>
            <person name="Arai W."/>
            <person name="Tsubouchi T."/>
            <person name="Morono Y."/>
            <person name="Uchiyama I."/>
            <person name="Ito T."/>
            <person name="Fujiyama A."/>
            <person name="Inagaki F."/>
            <person name="Takami H."/>
        </authorList>
    </citation>
    <scope>NUCLEOTIDE SEQUENCE</scope>
    <source>
        <strain evidence="2">Expedition CK06-06</strain>
    </source>
</reference>
<keyword evidence="1" id="KW-1133">Transmembrane helix</keyword>
<accession>X0YN79</accession>
<dbReference type="AlphaFoldDB" id="X0YN79"/>
<keyword evidence="1" id="KW-0472">Membrane</keyword>
<protein>
    <submittedName>
        <fullName evidence="2">Uncharacterized protein</fullName>
    </submittedName>
</protein>
<sequence>MYGRRERFSGTVVKLGSKISSLVNIFSWSMLKAGIKAGEDPVASITLFALIVFFSIPWIKISYPE</sequence>
<feature type="transmembrane region" description="Helical" evidence="1">
    <location>
        <begin position="42"/>
        <end position="59"/>
    </location>
</feature>